<gene>
    <name evidence="1" type="ORF">FAM09_22235</name>
</gene>
<evidence type="ECO:0000313" key="1">
    <source>
        <dbReference type="EMBL" id="THU36105.1"/>
    </source>
</evidence>
<dbReference type="InterPro" id="IPR009003">
    <property type="entry name" value="Peptidase_S1_PA"/>
</dbReference>
<proteinExistence type="predicted"/>
<sequence>MDFQSAIDLKSAISSSVIKKQRRTPVTFSLSAAVSPGAMGINSEIRSSVNGVGVGERGNGEHFIKILTKSKSTLEPNNLARYYGVNKQDIAIQETGLIKFKFPTNNHRPPFPGISVGHYQITAGTLGCYVSDNKNKVYVLSNNHVLANTNKAYYKDPILQPGKLDGGKKARDVIAELSYLVELQFVKPNTMDAAIAEVVQEIDPVFLINRKNKISGTTNPQNKMRVEKFGRTTGHTKGKISTRNLDLKVDFDGKEIDFQDQFEVTGNKGKMFCDGGDSGSLIFESGTLKAVGLLFAGSDDGTTFATPINEVLTEFSVKIL</sequence>
<dbReference type="OrthoDB" id="625527at2"/>
<comment type="caution">
    <text evidence="1">The sequence shown here is derived from an EMBL/GenBank/DDBJ whole genome shotgun (WGS) entry which is preliminary data.</text>
</comment>
<dbReference type="AlphaFoldDB" id="A0A4S8HLQ5"/>
<dbReference type="RefSeq" id="WP_136579344.1">
    <property type="nucleotide sequence ID" value="NZ_STFF01000006.1"/>
</dbReference>
<accession>A0A4S8HLQ5</accession>
<keyword evidence="2" id="KW-1185">Reference proteome</keyword>
<evidence type="ECO:0008006" key="3">
    <source>
        <dbReference type="Google" id="ProtNLM"/>
    </source>
</evidence>
<dbReference type="EMBL" id="STFF01000006">
    <property type="protein sequence ID" value="THU36105.1"/>
    <property type="molecule type" value="Genomic_DNA"/>
</dbReference>
<name>A0A4S8HLQ5_9BACT</name>
<dbReference type="InterPro" id="IPR043504">
    <property type="entry name" value="Peptidase_S1_PA_chymotrypsin"/>
</dbReference>
<reference evidence="1 2" key="1">
    <citation type="submission" date="2019-04" db="EMBL/GenBank/DDBJ databases">
        <title>Niastella caeni sp. nov., isolated from activated sludge.</title>
        <authorList>
            <person name="Sheng M."/>
        </authorList>
    </citation>
    <scope>NUCLEOTIDE SEQUENCE [LARGE SCALE GENOMIC DNA]</scope>
    <source>
        <strain evidence="1 2">HX-2-15</strain>
    </source>
</reference>
<dbReference type="SUPFAM" id="SSF50494">
    <property type="entry name" value="Trypsin-like serine proteases"/>
    <property type="match status" value="1"/>
</dbReference>
<dbReference type="Proteomes" id="UP000306918">
    <property type="component" value="Unassembled WGS sequence"/>
</dbReference>
<organism evidence="1 2">
    <name type="scientific">Niastella caeni</name>
    <dbReference type="NCBI Taxonomy" id="2569763"/>
    <lineage>
        <taxon>Bacteria</taxon>
        <taxon>Pseudomonadati</taxon>
        <taxon>Bacteroidota</taxon>
        <taxon>Chitinophagia</taxon>
        <taxon>Chitinophagales</taxon>
        <taxon>Chitinophagaceae</taxon>
        <taxon>Niastella</taxon>
    </lineage>
</organism>
<evidence type="ECO:0000313" key="2">
    <source>
        <dbReference type="Proteomes" id="UP000306918"/>
    </source>
</evidence>
<protein>
    <recommendedName>
        <fullName evidence="3">Trypsin-like serine protease</fullName>
    </recommendedName>
</protein>
<dbReference type="Gene3D" id="2.40.10.10">
    <property type="entry name" value="Trypsin-like serine proteases"/>
    <property type="match status" value="1"/>
</dbReference>